<sequence>MPPAGAAETESGYPFGHVNHLSPYQEKILQQFKHICREKGYYVPASDLSRASHDDTTLLRFLRARRFDLVPAIDQFTSDADWRKNNHLDSLYECMDVKYFEETRFLYPQWTGRCDRRGIPIFLYDVKQLNSNAMATYDDLSKASQSEVIVDNNKTPRFSRLFALYEDMVNFVMPLCTAVSNRKYPDAPISLCCNLVDVSGVGLKSFWNLKDHMLNASVLATAHYPETLDRIIIVGTPSFFPMVWGWIQKWFDANTTSKILILGGSDVLEKLSSIIEPQNIPKKYGGQLDFKAGDRPQLDQAIKDILSWEDGWTDFPLSPMRWVINDDCMEGYAVGSVSGLARMEKVCTIKSVATSFVNGKKSGANLDATDNETCMGKNSKGL</sequence>
<dbReference type="Proteomes" id="UP000030854">
    <property type="component" value="Unassembled WGS sequence"/>
</dbReference>
<dbReference type="InterPro" id="IPR036273">
    <property type="entry name" value="CRAL/TRIO_N_dom_sf"/>
</dbReference>
<dbReference type="Gene3D" id="3.40.525.10">
    <property type="entry name" value="CRAL-TRIO lipid binding domain"/>
    <property type="match status" value="1"/>
</dbReference>
<dbReference type="CDD" id="cd00170">
    <property type="entry name" value="SEC14"/>
    <property type="match status" value="1"/>
</dbReference>
<dbReference type="InterPro" id="IPR011074">
    <property type="entry name" value="CRAL/TRIO_N_dom"/>
</dbReference>
<accession>A0A0B1P8P4</accession>
<evidence type="ECO:0000313" key="3">
    <source>
        <dbReference type="Proteomes" id="UP000030854"/>
    </source>
</evidence>
<evidence type="ECO:0000313" key="2">
    <source>
        <dbReference type="EMBL" id="KHJ34628.1"/>
    </source>
</evidence>
<name>A0A0B1P8P4_UNCNE</name>
<dbReference type="STRING" id="52586.A0A0B1P8P4"/>
<keyword evidence="3" id="KW-1185">Reference proteome</keyword>
<dbReference type="PROSITE" id="PS50191">
    <property type="entry name" value="CRAL_TRIO"/>
    <property type="match status" value="1"/>
</dbReference>
<dbReference type="OMA" id="DWRKAND"/>
<feature type="domain" description="CRAL-TRIO" evidence="1">
    <location>
        <begin position="110"/>
        <end position="292"/>
    </location>
</feature>
<dbReference type="AlphaFoldDB" id="A0A0B1P8P4"/>
<dbReference type="SMART" id="SM01100">
    <property type="entry name" value="CRAL_TRIO_N"/>
    <property type="match status" value="1"/>
</dbReference>
<comment type="caution">
    <text evidence="2">The sequence shown here is derived from an EMBL/GenBank/DDBJ whole genome shotgun (WGS) entry which is preliminary data.</text>
</comment>
<dbReference type="SMART" id="SM00516">
    <property type="entry name" value="SEC14"/>
    <property type="match status" value="1"/>
</dbReference>
<proteinExistence type="predicted"/>
<dbReference type="Pfam" id="PF03765">
    <property type="entry name" value="CRAL_TRIO_N"/>
    <property type="match status" value="1"/>
</dbReference>
<organism evidence="2 3">
    <name type="scientific">Uncinula necator</name>
    <name type="common">Grape powdery mildew</name>
    <dbReference type="NCBI Taxonomy" id="52586"/>
    <lineage>
        <taxon>Eukaryota</taxon>
        <taxon>Fungi</taxon>
        <taxon>Dikarya</taxon>
        <taxon>Ascomycota</taxon>
        <taxon>Pezizomycotina</taxon>
        <taxon>Leotiomycetes</taxon>
        <taxon>Erysiphales</taxon>
        <taxon>Erysiphaceae</taxon>
        <taxon>Erysiphe</taxon>
    </lineage>
</organism>
<dbReference type="HOGENOM" id="CLU_014001_4_2_1"/>
<dbReference type="SUPFAM" id="SSF52087">
    <property type="entry name" value="CRAL/TRIO domain"/>
    <property type="match status" value="1"/>
</dbReference>
<dbReference type="SUPFAM" id="SSF46938">
    <property type="entry name" value="CRAL/TRIO N-terminal domain"/>
    <property type="match status" value="1"/>
</dbReference>
<reference evidence="2 3" key="1">
    <citation type="journal article" date="2014" name="BMC Genomics">
        <title>Adaptive genomic structural variation in the grape powdery mildew pathogen, Erysiphe necator.</title>
        <authorList>
            <person name="Jones L."/>
            <person name="Riaz S."/>
            <person name="Morales-Cruz A."/>
            <person name="Amrine K.C."/>
            <person name="McGuire B."/>
            <person name="Gubler W.D."/>
            <person name="Walker M.A."/>
            <person name="Cantu D."/>
        </authorList>
    </citation>
    <scope>NUCLEOTIDE SEQUENCE [LARGE SCALE GENOMIC DNA]</scope>
    <source>
        <strain evidence="3">c</strain>
    </source>
</reference>
<dbReference type="InterPro" id="IPR036865">
    <property type="entry name" value="CRAL-TRIO_dom_sf"/>
</dbReference>
<dbReference type="InterPro" id="IPR001251">
    <property type="entry name" value="CRAL-TRIO_dom"/>
</dbReference>
<evidence type="ECO:0000259" key="1">
    <source>
        <dbReference type="PROSITE" id="PS50191"/>
    </source>
</evidence>
<dbReference type="EMBL" id="JNVN01000782">
    <property type="protein sequence ID" value="KHJ34628.1"/>
    <property type="molecule type" value="Genomic_DNA"/>
</dbReference>
<dbReference type="PANTHER" id="PTHR45657:SF3">
    <property type="entry name" value="TRANSPORTER, PUTATIVE (AFU_ORTHOLOGUE AFUA_5G09260)-RELATED"/>
    <property type="match status" value="1"/>
</dbReference>
<gene>
    <name evidence="2" type="ORF">EV44_g1657</name>
</gene>
<dbReference type="InterPro" id="IPR051026">
    <property type="entry name" value="PI/PC_transfer"/>
</dbReference>
<protein>
    <submittedName>
        <fullName evidence="2">Putative sec14 cytosolic factor protein</fullName>
    </submittedName>
</protein>
<dbReference type="Gene3D" id="1.10.8.20">
    <property type="entry name" value="N-terminal domain of phosphatidylinositol transfer protein sec14p"/>
    <property type="match status" value="1"/>
</dbReference>
<dbReference type="PANTHER" id="PTHR45657">
    <property type="entry name" value="CRAL-TRIO DOMAIN-CONTAINING PROTEIN YKL091C-RELATED"/>
    <property type="match status" value="1"/>
</dbReference>
<dbReference type="Pfam" id="PF00650">
    <property type="entry name" value="CRAL_TRIO"/>
    <property type="match status" value="1"/>
</dbReference>